<evidence type="ECO:0000256" key="6">
    <source>
        <dbReference type="RuleBase" id="RU369065"/>
    </source>
</evidence>
<dbReference type="Pfam" id="PF09425">
    <property type="entry name" value="Jas_motif"/>
    <property type="match status" value="1"/>
</dbReference>
<dbReference type="GO" id="GO:0009611">
    <property type="term" value="P:response to wounding"/>
    <property type="evidence" value="ECO:0007669"/>
    <property type="project" value="UniProtKB-UniRule"/>
</dbReference>
<gene>
    <name evidence="9" type="ORF">GUJ93_ZPchr0012g21514</name>
</gene>
<dbReference type="GO" id="GO:0005634">
    <property type="term" value="C:nucleus"/>
    <property type="evidence" value="ECO:0007669"/>
    <property type="project" value="UniProtKB-SubCell"/>
</dbReference>
<dbReference type="PROSITE" id="PS51320">
    <property type="entry name" value="TIFY"/>
    <property type="match status" value="1"/>
</dbReference>
<feature type="compositionally biased region" description="Polar residues" evidence="7">
    <location>
        <begin position="227"/>
        <end position="244"/>
    </location>
</feature>
<protein>
    <recommendedName>
        <fullName evidence="6">Protein TIFY</fullName>
    </recommendedName>
    <alternativeName>
        <fullName evidence="6">Jasmonate ZIM domain-containing protein</fullName>
    </alternativeName>
</protein>
<dbReference type="OrthoDB" id="694307at2759"/>
<evidence type="ECO:0000256" key="4">
    <source>
        <dbReference type="ARBA" id="ARBA00023015"/>
    </source>
</evidence>
<dbReference type="EMBL" id="JAAALK010000080">
    <property type="protein sequence ID" value="KAG8091323.1"/>
    <property type="molecule type" value="Genomic_DNA"/>
</dbReference>
<accession>A0A8J5WLP2</accession>
<dbReference type="InterPro" id="IPR010399">
    <property type="entry name" value="Tify_dom"/>
</dbReference>
<proteinExistence type="inferred from homology"/>
<comment type="caution">
    <text evidence="9">The sequence shown here is derived from an EMBL/GenBank/DDBJ whole genome shotgun (WGS) entry which is preliminary data.</text>
</comment>
<name>A0A8J5WLP2_ZIZPA</name>
<dbReference type="Pfam" id="PF06200">
    <property type="entry name" value="tify"/>
    <property type="match status" value="1"/>
</dbReference>
<evidence type="ECO:0000256" key="2">
    <source>
        <dbReference type="ARBA" id="ARBA00022819"/>
    </source>
</evidence>
<dbReference type="GO" id="GO:0031347">
    <property type="term" value="P:regulation of defense response"/>
    <property type="evidence" value="ECO:0007669"/>
    <property type="project" value="UniProtKB-UniRule"/>
</dbReference>
<evidence type="ECO:0000313" key="9">
    <source>
        <dbReference type="EMBL" id="KAG8091323.1"/>
    </source>
</evidence>
<dbReference type="SMART" id="SM00979">
    <property type="entry name" value="TIFY"/>
    <property type="match status" value="1"/>
</dbReference>
<evidence type="ECO:0000256" key="5">
    <source>
        <dbReference type="ARBA" id="ARBA00023163"/>
    </source>
</evidence>
<dbReference type="InterPro" id="IPR040390">
    <property type="entry name" value="TIFY/JAZ"/>
</dbReference>
<evidence type="ECO:0000256" key="1">
    <source>
        <dbReference type="ARBA" id="ARBA00008614"/>
    </source>
</evidence>
<comment type="function">
    <text evidence="6">Repressor of jasmonate responses.</text>
</comment>
<organism evidence="9 10">
    <name type="scientific">Zizania palustris</name>
    <name type="common">Northern wild rice</name>
    <dbReference type="NCBI Taxonomy" id="103762"/>
    <lineage>
        <taxon>Eukaryota</taxon>
        <taxon>Viridiplantae</taxon>
        <taxon>Streptophyta</taxon>
        <taxon>Embryophyta</taxon>
        <taxon>Tracheophyta</taxon>
        <taxon>Spermatophyta</taxon>
        <taxon>Magnoliopsida</taxon>
        <taxon>Liliopsida</taxon>
        <taxon>Poales</taxon>
        <taxon>Poaceae</taxon>
        <taxon>BOP clade</taxon>
        <taxon>Oryzoideae</taxon>
        <taxon>Oryzeae</taxon>
        <taxon>Zizaniinae</taxon>
        <taxon>Zizania</taxon>
    </lineage>
</organism>
<feature type="region of interest" description="Disordered" evidence="7">
    <location>
        <begin position="224"/>
        <end position="244"/>
    </location>
</feature>
<reference evidence="9" key="2">
    <citation type="submission" date="2021-02" db="EMBL/GenBank/DDBJ databases">
        <authorList>
            <person name="Kimball J.A."/>
            <person name="Haas M.W."/>
            <person name="Macchietto M."/>
            <person name="Kono T."/>
            <person name="Duquette J."/>
            <person name="Shao M."/>
        </authorList>
    </citation>
    <scope>NUCLEOTIDE SEQUENCE</scope>
    <source>
        <tissue evidence="9">Fresh leaf tissue</tissue>
    </source>
</reference>
<dbReference type="PANTHER" id="PTHR33077:SF97">
    <property type="entry name" value="PROTEIN TIFY 11E"/>
    <property type="match status" value="1"/>
</dbReference>
<dbReference type="InterPro" id="IPR018467">
    <property type="entry name" value="CCT_CS"/>
</dbReference>
<evidence type="ECO:0000259" key="8">
    <source>
        <dbReference type="PROSITE" id="PS51320"/>
    </source>
</evidence>
<dbReference type="AlphaFoldDB" id="A0A8J5WLP2"/>
<feature type="region of interest" description="Disordered" evidence="7">
    <location>
        <begin position="262"/>
        <end position="282"/>
    </location>
</feature>
<keyword evidence="3" id="KW-0832">Ubl conjugation</keyword>
<evidence type="ECO:0000256" key="7">
    <source>
        <dbReference type="SAM" id="MobiDB-lite"/>
    </source>
</evidence>
<feature type="domain" description="Tify" evidence="8">
    <location>
        <begin position="186"/>
        <end position="221"/>
    </location>
</feature>
<sequence length="289" mass="30759">MGPRHWRALTQTARGARATWAPHASMLRPAYHPSPFTCSSCRPGGRDARALRTYKSHCRPSRGRRKNQTQDFLLCGLCARAFRSFSCILFSPIESRTGSIERLVHLDRRQAMADEASGSGSGAGGATKSRFAAACGALSRYVRAADHHRVRTAMAPAPPAVRPLPLMPGADVVTATDEQEGADASGRAGGAQLTIFYGGRMLVLNQFPADRAGALLRLAAAARGASPSGTSGDKASVADASSGSTVDLPVARKASLQRFMEKRKGRVAGRGEPYRRPNAARRDHLALAL</sequence>
<dbReference type="PANTHER" id="PTHR33077">
    <property type="entry name" value="PROTEIN TIFY 4A-RELATED-RELATED"/>
    <property type="match status" value="1"/>
</dbReference>
<keyword evidence="6" id="KW-0539">Nucleus</keyword>
<keyword evidence="10" id="KW-1185">Reference proteome</keyword>
<keyword evidence="5" id="KW-0804">Transcription</keyword>
<comment type="subcellular location">
    <subcellularLocation>
        <location evidence="6">Nucleus</location>
    </subcellularLocation>
</comment>
<evidence type="ECO:0000256" key="3">
    <source>
        <dbReference type="ARBA" id="ARBA00022843"/>
    </source>
</evidence>
<evidence type="ECO:0000313" key="10">
    <source>
        <dbReference type="Proteomes" id="UP000729402"/>
    </source>
</evidence>
<keyword evidence="4" id="KW-0805">Transcription regulation</keyword>
<comment type="domain">
    <text evidence="6">The jas domain is required for interaction with COI1.</text>
</comment>
<comment type="similarity">
    <text evidence="1 6">Belongs to the TIFY/JAZ family.</text>
</comment>
<dbReference type="GO" id="GO:2000022">
    <property type="term" value="P:regulation of jasmonic acid mediated signaling pathway"/>
    <property type="evidence" value="ECO:0007669"/>
    <property type="project" value="UniProtKB-UniRule"/>
</dbReference>
<keyword evidence="2 6" id="KW-1184">Jasmonic acid signaling pathway</keyword>
<feature type="compositionally biased region" description="Basic and acidic residues" evidence="7">
    <location>
        <begin position="272"/>
        <end position="282"/>
    </location>
</feature>
<reference evidence="9" key="1">
    <citation type="journal article" date="2021" name="bioRxiv">
        <title>Whole Genome Assembly and Annotation of Northern Wild Rice, Zizania palustris L., Supports a Whole Genome Duplication in the Zizania Genus.</title>
        <authorList>
            <person name="Haas M."/>
            <person name="Kono T."/>
            <person name="Macchietto M."/>
            <person name="Millas R."/>
            <person name="McGilp L."/>
            <person name="Shao M."/>
            <person name="Duquette J."/>
            <person name="Hirsch C.N."/>
            <person name="Kimball J."/>
        </authorList>
    </citation>
    <scope>NUCLEOTIDE SEQUENCE</scope>
    <source>
        <tissue evidence="9">Fresh leaf tissue</tissue>
    </source>
</reference>
<dbReference type="Proteomes" id="UP000729402">
    <property type="component" value="Unassembled WGS sequence"/>
</dbReference>